<proteinExistence type="predicted"/>
<gene>
    <name evidence="1" type="ORF">AYI70_g8058</name>
</gene>
<protein>
    <submittedName>
        <fullName evidence="1">Uncharacterized protein</fullName>
    </submittedName>
</protein>
<dbReference type="AlphaFoldDB" id="A0A1R1XHT2"/>
<name>A0A1R1XHT2_9FUNG</name>
<evidence type="ECO:0000313" key="1">
    <source>
        <dbReference type="EMBL" id="OMJ14153.1"/>
    </source>
</evidence>
<dbReference type="OrthoDB" id="291792at2759"/>
<accession>A0A1R1XHT2</accession>
<sequence>MTFPNLFIFDNFFEALARITTHALTDSEKEKVIKGFKSFQERLSSLSSVHCWAKRQIPSRPATCHN</sequence>
<reference evidence="1 2" key="1">
    <citation type="submission" date="2017-01" db="EMBL/GenBank/DDBJ databases">
        <authorList>
            <person name="Mah S.A."/>
            <person name="Swanson W.J."/>
            <person name="Moy G.W."/>
            <person name="Vacquier V.D."/>
        </authorList>
    </citation>
    <scope>NUCLEOTIDE SEQUENCE [LARGE SCALE GENOMIC DNA]</scope>
    <source>
        <strain evidence="1 2">GSMNP</strain>
    </source>
</reference>
<dbReference type="EMBL" id="LSSN01003185">
    <property type="protein sequence ID" value="OMJ14153.1"/>
    <property type="molecule type" value="Genomic_DNA"/>
</dbReference>
<organism evidence="1 2">
    <name type="scientific">Smittium culicis</name>
    <dbReference type="NCBI Taxonomy" id="133412"/>
    <lineage>
        <taxon>Eukaryota</taxon>
        <taxon>Fungi</taxon>
        <taxon>Fungi incertae sedis</taxon>
        <taxon>Zoopagomycota</taxon>
        <taxon>Kickxellomycotina</taxon>
        <taxon>Harpellomycetes</taxon>
        <taxon>Harpellales</taxon>
        <taxon>Legeriomycetaceae</taxon>
        <taxon>Smittium</taxon>
    </lineage>
</organism>
<keyword evidence="2" id="KW-1185">Reference proteome</keyword>
<evidence type="ECO:0000313" key="2">
    <source>
        <dbReference type="Proteomes" id="UP000187283"/>
    </source>
</evidence>
<dbReference type="Proteomes" id="UP000187283">
    <property type="component" value="Unassembled WGS sequence"/>
</dbReference>
<comment type="caution">
    <text evidence="1">The sequence shown here is derived from an EMBL/GenBank/DDBJ whole genome shotgun (WGS) entry which is preliminary data.</text>
</comment>